<protein>
    <submittedName>
        <fullName evidence="2">Uncharacterized protein</fullName>
    </submittedName>
</protein>
<keyword evidence="1" id="KW-0472">Membrane</keyword>
<dbReference type="AlphaFoldDB" id="A0AAP0AYJ7"/>
<sequence>MLKARILIPYETYFLFLCSSLPPSSKPSPPLPARVLVICLLAVVACLLVVSACFLASVGPARDRKSFLLVSGEIKVNIEQAISEEVNIEHAISEEVNIEHAISEEVNIAQHGCLDPPLDQLESTNSNSKDEVERDEVGQEILVIVGKCFISIDAHMSTLNCLRGKGLLVAVGELNGVAVGELVAVQGRQFVVVFAKPRLSYDCLGRN</sequence>
<dbReference type="EMBL" id="JBBWWQ010000019">
    <property type="protein sequence ID" value="KAK8919267.1"/>
    <property type="molecule type" value="Genomic_DNA"/>
</dbReference>
<evidence type="ECO:0000256" key="1">
    <source>
        <dbReference type="SAM" id="Phobius"/>
    </source>
</evidence>
<name>A0AAP0AYJ7_9ASPA</name>
<dbReference type="Proteomes" id="UP001418222">
    <property type="component" value="Unassembled WGS sequence"/>
</dbReference>
<reference evidence="2 3" key="1">
    <citation type="journal article" date="2022" name="Nat. Plants">
        <title>Genomes of leafy and leafless Platanthera orchids illuminate the evolution of mycoheterotrophy.</title>
        <authorList>
            <person name="Li M.H."/>
            <person name="Liu K.W."/>
            <person name="Li Z."/>
            <person name="Lu H.C."/>
            <person name="Ye Q.L."/>
            <person name="Zhang D."/>
            <person name="Wang J.Y."/>
            <person name="Li Y.F."/>
            <person name="Zhong Z.M."/>
            <person name="Liu X."/>
            <person name="Yu X."/>
            <person name="Liu D.K."/>
            <person name="Tu X.D."/>
            <person name="Liu B."/>
            <person name="Hao Y."/>
            <person name="Liao X.Y."/>
            <person name="Jiang Y.T."/>
            <person name="Sun W.H."/>
            <person name="Chen J."/>
            <person name="Chen Y.Q."/>
            <person name="Ai Y."/>
            <person name="Zhai J.W."/>
            <person name="Wu S.S."/>
            <person name="Zhou Z."/>
            <person name="Hsiao Y.Y."/>
            <person name="Wu W.L."/>
            <person name="Chen Y.Y."/>
            <person name="Lin Y.F."/>
            <person name="Hsu J.L."/>
            <person name="Li C.Y."/>
            <person name="Wang Z.W."/>
            <person name="Zhao X."/>
            <person name="Zhong W.Y."/>
            <person name="Ma X.K."/>
            <person name="Ma L."/>
            <person name="Huang J."/>
            <person name="Chen G.Z."/>
            <person name="Huang M.Z."/>
            <person name="Huang L."/>
            <person name="Peng D.H."/>
            <person name="Luo Y.B."/>
            <person name="Zou S.Q."/>
            <person name="Chen S.P."/>
            <person name="Lan S."/>
            <person name="Tsai W.C."/>
            <person name="Van de Peer Y."/>
            <person name="Liu Z.J."/>
        </authorList>
    </citation>
    <scope>NUCLEOTIDE SEQUENCE [LARGE SCALE GENOMIC DNA]</scope>
    <source>
        <strain evidence="2">Lor287</strain>
    </source>
</reference>
<feature type="transmembrane region" description="Helical" evidence="1">
    <location>
        <begin position="35"/>
        <end position="58"/>
    </location>
</feature>
<proteinExistence type="predicted"/>
<comment type="caution">
    <text evidence="2">The sequence shown here is derived from an EMBL/GenBank/DDBJ whole genome shotgun (WGS) entry which is preliminary data.</text>
</comment>
<gene>
    <name evidence="2" type="ORF">KSP39_PZI021757</name>
</gene>
<organism evidence="2 3">
    <name type="scientific">Platanthera zijinensis</name>
    <dbReference type="NCBI Taxonomy" id="2320716"/>
    <lineage>
        <taxon>Eukaryota</taxon>
        <taxon>Viridiplantae</taxon>
        <taxon>Streptophyta</taxon>
        <taxon>Embryophyta</taxon>
        <taxon>Tracheophyta</taxon>
        <taxon>Spermatophyta</taxon>
        <taxon>Magnoliopsida</taxon>
        <taxon>Liliopsida</taxon>
        <taxon>Asparagales</taxon>
        <taxon>Orchidaceae</taxon>
        <taxon>Orchidoideae</taxon>
        <taxon>Orchideae</taxon>
        <taxon>Orchidinae</taxon>
        <taxon>Platanthera</taxon>
    </lineage>
</organism>
<keyword evidence="3" id="KW-1185">Reference proteome</keyword>
<evidence type="ECO:0000313" key="2">
    <source>
        <dbReference type="EMBL" id="KAK8919267.1"/>
    </source>
</evidence>
<evidence type="ECO:0000313" key="3">
    <source>
        <dbReference type="Proteomes" id="UP001418222"/>
    </source>
</evidence>
<accession>A0AAP0AYJ7</accession>
<keyword evidence="1" id="KW-0812">Transmembrane</keyword>
<keyword evidence="1" id="KW-1133">Transmembrane helix</keyword>